<dbReference type="Gene3D" id="3.90.850.10">
    <property type="entry name" value="Fumarylacetoacetase-like, C-terminal domain"/>
    <property type="match status" value="1"/>
</dbReference>
<dbReference type="RefSeq" id="WP_111440492.1">
    <property type="nucleotide sequence ID" value="NZ_QKZI01000008.1"/>
</dbReference>
<dbReference type="PANTHER" id="PTHR30143">
    <property type="entry name" value="ACID HYDRATASE"/>
    <property type="match status" value="1"/>
</dbReference>
<dbReference type="Proteomes" id="UP000248646">
    <property type="component" value="Unassembled WGS sequence"/>
</dbReference>
<feature type="domain" description="Fumarylacetoacetase-like C-terminal" evidence="2">
    <location>
        <begin position="97"/>
        <end position="252"/>
    </location>
</feature>
<keyword evidence="1" id="KW-0456">Lyase</keyword>
<dbReference type="EMBL" id="QKZI01000008">
    <property type="protein sequence ID" value="PZX02949.1"/>
    <property type="molecule type" value="Genomic_DNA"/>
</dbReference>
<protein>
    <submittedName>
        <fullName evidence="3">2-keto-4-pentenoate hydratase</fullName>
    </submittedName>
</protein>
<comment type="caution">
    <text evidence="3">The sequence shown here is derived from an EMBL/GenBank/DDBJ whole genome shotgun (WGS) entry which is preliminary data.</text>
</comment>
<dbReference type="OrthoDB" id="9792137at2"/>
<dbReference type="GO" id="GO:0008684">
    <property type="term" value="F:2-oxopent-4-enoate hydratase activity"/>
    <property type="evidence" value="ECO:0007669"/>
    <property type="project" value="TreeGrafter"/>
</dbReference>
<keyword evidence="4" id="KW-1185">Reference proteome</keyword>
<proteinExistence type="predicted"/>
<dbReference type="AlphaFoldDB" id="A0A2W7MIP3"/>
<dbReference type="PANTHER" id="PTHR30143:SF0">
    <property type="entry name" value="2-KETO-4-PENTENOATE HYDRATASE"/>
    <property type="match status" value="1"/>
</dbReference>
<dbReference type="SUPFAM" id="SSF56529">
    <property type="entry name" value="FAH"/>
    <property type="match status" value="1"/>
</dbReference>
<dbReference type="InterPro" id="IPR036663">
    <property type="entry name" value="Fumarylacetoacetase_C_sf"/>
</dbReference>
<dbReference type="GO" id="GO:0005737">
    <property type="term" value="C:cytoplasm"/>
    <property type="evidence" value="ECO:0007669"/>
    <property type="project" value="TreeGrafter"/>
</dbReference>
<organism evidence="3 4">
    <name type="scientific">Psychrobacillus insolitus</name>
    <dbReference type="NCBI Taxonomy" id="1461"/>
    <lineage>
        <taxon>Bacteria</taxon>
        <taxon>Bacillati</taxon>
        <taxon>Bacillota</taxon>
        <taxon>Bacilli</taxon>
        <taxon>Bacillales</taxon>
        <taxon>Bacillaceae</taxon>
        <taxon>Psychrobacillus</taxon>
    </lineage>
</organism>
<name>A0A2W7MIP3_9BACI</name>
<evidence type="ECO:0000313" key="4">
    <source>
        <dbReference type="Proteomes" id="UP000248646"/>
    </source>
</evidence>
<evidence type="ECO:0000259" key="2">
    <source>
        <dbReference type="Pfam" id="PF01557"/>
    </source>
</evidence>
<sequence>MEIQAIAQKLLNAELSKQPIAPLTESEPNITADDAYRIQLHQIEQKVSEGAVVKGLKIGLTSKVMQEMLNVHTPDYGFILDTMIFQENIAIDTERFIQPKVEFEIAFVFKEALKGPNVTIQDVIDATDYVVPSIEIIDSRIEDWRIKFEDTVADNGSSAGAVLGTRKTQLSNIDIANIGMTVYKNDECIDKATSDAVLGNPLNAVVWLANEVSSYDISIQPGMFVLSGALSKALPFTNGDHFKADFGKLGEVSISFQKAEVKQ</sequence>
<evidence type="ECO:0000313" key="3">
    <source>
        <dbReference type="EMBL" id="PZX02949.1"/>
    </source>
</evidence>
<gene>
    <name evidence="3" type="ORF">C7437_10844</name>
</gene>
<dbReference type="InterPro" id="IPR011234">
    <property type="entry name" value="Fumarylacetoacetase-like_C"/>
</dbReference>
<evidence type="ECO:0000256" key="1">
    <source>
        <dbReference type="ARBA" id="ARBA00023239"/>
    </source>
</evidence>
<dbReference type="InterPro" id="IPR050772">
    <property type="entry name" value="Hydratase-Decarb/MhpD_sf"/>
</dbReference>
<reference evidence="3 4" key="1">
    <citation type="submission" date="2018-06" db="EMBL/GenBank/DDBJ databases">
        <title>Genomic Encyclopedia of Type Strains, Phase IV (KMG-IV): sequencing the most valuable type-strain genomes for metagenomic binning, comparative biology and taxonomic classification.</title>
        <authorList>
            <person name="Goeker M."/>
        </authorList>
    </citation>
    <scope>NUCLEOTIDE SEQUENCE [LARGE SCALE GENOMIC DNA]</scope>
    <source>
        <strain evidence="3 4">DSM 5</strain>
    </source>
</reference>
<accession>A0A2W7MIP3</accession>
<dbReference type="Pfam" id="PF01557">
    <property type="entry name" value="FAA_hydrolase"/>
    <property type="match status" value="1"/>
</dbReference>